<proteinExistence type="predicted"/>
<dbReference type="EMBL" id="CP124755">
    <property type="protein sequence ID" value="WGZ90923.1"/>
    <property type="molecule type" value="Genomic_DNA"/>
</dbReference>
<reference evidence="3" key="2">
    <citation type="submission" date="2023-04" db="EMBL/GenBank/DDBJ databases">
        <authorList>
            <person name="Beletskiy A.V."/>
            <person name="Mardanov A.V."/>
            <person name="Ravin N.V."/>
        </authorList>
    </citation>
    <scope>NUCLEOTIDE SEQUENCE</scope>
    <source>
        <strain evidence="3">GKL-01</strain>
    </source>
</reference>
<feature type="signal peptide" evidence="2">
    <location>
        <begin position="1"/>
        <end position="24"/>
    </location>
</feature>
<dbReference type="KEGG" id="tdu:QJT80_00290"/>
<keyword evidence="2" id="KW-0732">Signal</keyword>
<name>A0AA95H845_9GAMM</name>
<feature type="chain" id="PRO_5041642832" description="Lipoprotein" evidence="2">
    <location>
        <begin position="25"/>
        <end position="229"/>
    </location>
</feature>
<dbReference type="Proteomes" id="UP001300672">
    <property type="component" value="Chromosome"/>
</dbReference>
<evidence type="ECO:0000256" key="2">
    <source>
        <dbReference type="SAM" id="SignalP"/>
    </source>
</evidence>
<evidence type="ECO:0000256" key="1">
    <source>
        <dbReference type="SAM" id="MobiDB-lite"/>
    </source>
</evidence>
<evidence type="ECO:0000313" key="3">
    <source>
        <dbReference type="EMBL" id="WGZ90923.1"/>
    </source>
</evidence>
<dbReference type="PROSITE" id="PS51257">
    <property type="entry name" value="PROKAR_LIPOPROTEIN"/>
    <property type="match status" value="1"/>
</dbReference>
<dbReference type="AlphaFoldDB" id="A0AA95H845"/>
<feature type="compositionally biased region" description="Low complexity" evidence="1">
    <location>
        <begin position="85"/>
        <end position="105"/>
    </location>
</feature>
<sequence length="229" mass="24387">MSHTTKWPILLIVVAVGACTNAHNDPPADKEITKIPSTIIPTFNTPAAAQTEPFASSSIAAPPNDQKMQEDAACFMLANCRPKQTTESATSSTNATTASSLNNPTDNNSSGGSFGNTQGTTQIINSPNQNVILTQLPANNTVQSLNRIYTSQITTPTANLTQQATFKDVEFNQLGTIDSINAVNGVVKDSNLSGTLDQNFSFKSIEMIQHNSSGSVHAINYMGESIPRR</sequence>
<feature type="region of interest" description="Disordered" evidence="1">
    <location>
        <begin position="85"/>
        <end position="122"/>
    </location>
</feature>
<evidence type="ECO:0008006" key="4">
    <source>
        <dbReference type="Google" id="ProtNLM"/>
    </source>
</evidence>
<gene>
    <name evidence="3" type="ORF">QJT80_00290</name>
</gene>
<feature type="compositionally biased region" description="Polar residues" evidence="1">
    <location>
        <begin position="106"/>
        <end position="122"/>
    </location>
</feature>
<accession>A0AA95H845</accession>
<protein>
    <recommendedName>
        <fullName evidence="4">Lipoprotein</fullName>
    </recommendedName>
</protein>
<reference evidence="3" key="1">
    <citation type="journal article" date="2023" name="Int. J. Mol. Sci.">
        <title>Metagenomics Revealed a New Genus 'Candidatus Thiocaldithrix dubininis' gen. nov., sp. nov. and a New Species 'Candidatus Thiothrix putei' sp. nov. in the Family Thiotrichaceae, Some Members of Which Have Traits of Both Na+- and H+-Motive Energetics.</title>
        <authorList>
            <person name="Ravin N.V."/>
            <person name="Muntyan M.S."/>
            <person name="Smolyakov D.D."/>
            <person name="Rudenko T.S."/>
            <person name="Beletsky A.V."/>
            <person name="Mardanov A.V."/>
            <person name="Grabovich M.Y."/>
        </authorList>
    </citation>
    <scope>NUCLEOTIDE SEQUENCE</scope>
    <source>
        <strain evidence="3">GKL-01</strain>
    </source>
</reference>
<organism evidence="3">
    <name type="scientific">Candidatus Thiocaldithrix dubininis</name>
    <dbReference type="NCBI Taxonomy" id="3080823"/>
    <lineage>
        <taxon>Bacteria</taxon>
        <taxon>Pseudomonadati</taxon>
        <taxon>Pseudomonadota</taxon>
        <taxon>Gammaproteobacteria</taxon>
        <taxon>Thiotrichales</taxon>
        <taxon>Thiotrichaceae</taxon>
        <taxon>Candidatus Thiocaldithrix</taxon>
    </lineage>
</organism>